<organism evidence="1 2">
    <name type="scientific">Sphagnum magellanicum</name>
    <dbReference type="NCBI Taxonomy" id="128215"/>
    <lineage>
        <taxon>Eukaryota</taxon>
        <taxon>Viridiplantae</taxon>
        <taxon>Streptophyta</taxon>
        <taxon>Embryophyta</taxon>
        <taxon>Bryophyta</taxon>
        <taxon>Sphagnophytina</taxon>
        <taxon>Sphagnopsida</taxon>
        <taxon>Sphagnales</taxon>
        <taxon>Sphagnaceae</taxon>
        <taxon>Sphagnum</taxon>
    </lineage>
</organism>
<keyword evidence="2" id="KW-1185">Reference proteome</keyword>
<evidence type="ECO:0000313" key="2">
    <source>
        <dbReference type="Proteomes" id="UP000828922"/>
    </source>
</evidence>
<reference evidence="2" key="1">
    <citation type="journal article" date="2022" name="New Phytol.">
        <title>Phylogenomic structure and speciation in an emerging model: the Sphagnum magellanicum complex (Bryophyta).</title>
        <authorList>
            <person name="Shaw A.J."/>
            <person name="Piatkowski B."/>
            <person name="Duffy A.M."/>
            <person name="Aguero B."/>
            <person name="Imwattana K."/>
            <person name="Nieto-Lugilde M."/>
            <person name="Healey A."/>
            <person name="Weston D.J."/>
            <person name="Patel M.N."/>
            <person name="Schmutz J."/>
            <person name="Grimwood J."/>
            <person name="Yavitt J.B."/>
            <person name="Hassel K."/>
            <person name="Stenoien H.K."/>
            <person name="Flatberg K.I."/>
            <person name="Bickford C.P."/>
            <person name="Hicks K.A."/>
        </authorList>
    </citation>
    <scope>NUCLEOTIDE SEQUENCE [LARGE SCALE GENOMIC DNA]</scope>
</reference>
<dbReference type="Proteomes" id="UP000828922">
    <property type="component" value="Linkage Group LG07"/>
</dbReference>
<dbReference type="EMBL" id="CM038913">
    <property type="protein sequence ID" value="KAH9556325.1"/>
    <property type="molecule type" value="Genomic_DNA"/>
</dbReference>
<protein>
    <submittedName>
        <fullName evidence="1">Uncharacterized protein</fullName>
    </submittedName>
</protein>
<accession>A0ACB8HJC6</accession>
<sequence>MEESDPDPAVAAGQRSNLLENSVRGEEQVVNAECNSSGMEIEFATWKGTSTGPSTGRSISGSSSSSSISARTTISKFSTESENVKVYVKRKSRDAGGVHLFESPLKKQNVDSLAGGSKDAVLMVEPLRTPTSMPPLEAVLSETSQDMVVNVNNNNNNNRQNVSSNHSQMENAVLLPKRMSTCALSVCTTTTLAQPRLLKERSPAMMSEAPPGVTEPTLSSSEVERDRSEVELMTTTVKGEEEEQPSSSTAGGLIQSECRNSTITPETSKVEVTAACIVMNEQAAVSNSASKSELSTAEGDHQRPPIVTFRIEEVTASMECQQSESNFPVPMSFSCENVDRDSQEAGLVESQLEENGIVSPPEASKPVVVPVFIMTDADQVAASNGPSKIEQFTAEFDQSPTTTLRIEEVVSSEDCQQLDDKPPVLLGSYENVDGEEVGLVQSSEVENATVYPEASRTMAAAASFTVTDDQAPALNGPSEIKLATAAGVDHCPITPLGMHEVSAPVESMQLEEAKVPNPMGSAENAHGDLQEAALVSQSVGLLPESRKAVADDAFLPTDDPGAALNGSSEVESDTAKANQFATSTLGIEEVSAPVDSMQSEAKLPGLESSHENVQGESQEASFIHVECEKVAALLEAHRSPAAPLVVAADGQVASTDDRAAPANGQVMPTNGHSNSDVVTAKEDECATTSRLRTEEEVSAPADCMQWEAKLPGVVSSLEENVHGEESQEASVSQAEFEKVSVLSEGNRPATDSLVVTDDGQVTPANCHSKIELGTAEDDQGGAASMLETAGISAPVDCMQWEANLPGRMSSSCENLHGEASVVQVELDKVAGLLEPKRLVTDDGQVPLSNGHSQIESVTAEADQDGTFMLETVEISAPVDYMQWEAKLPGAASSSCENVHGAESQEASHPQLELEKSVCPLEEANKPKADLLLVTDGQVVASSGGPFRIELVTAEAVDQEFATSTLEIEEASAPVELMQWEEPKKSPVPVDMSENVQHSDSQEAGITDGQSAAAASEAPSGIVLVTGELDQGGTTLELQTEEEVSAPVECKQLEGKLEAPAAVSCENEYIDSQEGPMHTVANSEILEEGACINAAAAAAFVSSSAKAEVALSAPPKAKRTPLTFWPLETHALSNHHVAASEVSNSITSPTSPVASNLGSPFLPARRSPLPIPVVQPPSSSNSTNFQLLGSVENLSKQQNTCLQGEEGRQCDQNDTELQTSTLDEQAMGRQGFVWQGKEEPDIVADIKPGAHTDANEEEGEESESAISEENVHVENPLLVGVRSTITDDDPAVPGVCSQNLMEEENGHMMSDEEEEADNMDVVYEEEEVITQTESPIYMGDETPPVQYLNQTMSLLVQSETPETGGTSITQQFSQLYPDHEGVSSVRRVRSIRKSSLCSKCMVLKKGHHKCPPETGSTDREASLERQDSVVEVSGPPVHHPPLPPPQQSARLKVRLRVKPPVENMLKEVPITAKQLLATGLLEGHHVRYVGRGGDVMLTGIIQGGGVQCDCRDCRGLQVINVSAFEKHAGSSNRHPSDFIFIENGKCLRDILKAGWNAGEKKLNVLEVIKAAIGEIISSNNRKRKPCFKCGSRDGRLVSCARGGCSNTFHQDCVGTLASDRLCPKCESAEKTTKTSLDKRSIAVVAAQEPVQIVTRVESTKEVVSSTKEPVSSNMELVSSSNREPVSMTEGSTHEIREPSFYKALFLPGGLPDDTEVGYYVKGQCFLTGVKKGAGIYCNCCQQTIICRLFEQHAGWAARCNPYRSIYLAADGRSLHLAAQSLMGQQKLKKLGIAPRPDESMVYCNECGDGGELLLCTSCPRSYHEDCAGLRSAPPSAGDWYCPQCQQQQAAISDSKDDLTVKEGVKKTGDIVTNNQATRCCTRLLKVPEGYTIGRCVLCKSVEFDKSGFGRMTILLCYQCEQEYHVGCLKELGLANLTELPEGDWFCGQDCKHIRSILSLLVANGPEPVADSIVGQVLERKQQQENDSRNGDVRKKQSFFEWQLLHGRRGDSTNGRTLAEAVEIFRESFSMNLDERPRDDLIPFMVYSRNCQDQEYAGMYCVVLKHNDKVVSAALVRIFGRQLAEVPLVATSSKDQGQGNCKALMLSIERLLGVLHVKHLVLSAAEGAEDIWLTKFGFNQISNLQLQKLTFNVPMMMFSGSSILGKDIMPLAID</sequence>
<proteinExistence type="predicted"/>
<comment type="caution">
    <text evidence="1">The sequence shown here is derived from an EMBL/GenBank/DDBJ whole genome shotgun (WGS) entry which is preliminary data.</text>
</comment>
<gene>
    <name evidence="1" type="ORF">CY35_07G020600</name>
</gene>
<name>A0ACB8HJC6_9BRYO</name>
<evidence type="ECO:0000313" key="1">
    <source>
        <dbReference type="EMBL" id="KAH9556325.1"/>
    </source>
</evidence>